<dbReference type="SMART" id="SM00155">
    <property type="entry name" value="PLDc"/>
    <property type="match status" value="2"/>
</dbReference>
<gene>
    <name evidence="2" type="ORF">GTOL_10914</name>
</gene>
<dbReference type="Proteomes" id="UP000742786">
    <property type="component" value="Unassembled WGS sequence"/>
</dbReference>
<sequence length="545" mass="60409">MKTRTMKQFCLTRVMIGRLRLSVAVLIVAFVGGCASLPPGSDFPKTISTAYAYPEQTRLGRQFADAAIKHDGNSGFRIISVGADGFLTRMQMINAAERTLDLQYFIFRGDETGKLLTDAVLRAADRGVRVRVLIDDGETVAGDDQISALAAHPSIEIRIFNPFAYRGSSMLFRAIEFMINNSRLDYRMHNKLLVIDNTVALVGGRNIGDQYFQIDPDSQFADDDVFAAGPVAQGLSRTFDEYWNSALSIPAEALSGKKTSHAALNDHREVLSDQGQQLKKDGVDYAKRVANGEPLNGMISGRLPLVWAHAQLVCDSPDKKKVENGAMVGRLMHRAVADATGAVQSELLMVTPYLIPGKEGMQLFKGLRQRQVRVRILTSSLESSTVLPSQAGYMHYRVPLLEEGVELYEIRSLLGNARGSGQTASMSRYGNYSLHAKLFVFDRKKLFIGSMNFDQRSMHLNTEIGLIIDSPELAQQVTARFDAMVQPANSYMLALRPNGSGGRSSLVWRTQEDGKVVEYDIEPARSNWQRFNVNILSLLPMDKEL</sequence>
<dbReference type="PROSITE" id="PS50035">
    <property type="entry name" value="PLD"/>
    <property type="match status" value="2"/>
</dbReference>
<accession>A0A916N8A6</accession>
<dbReference type="GO" id="GO:0030572">
    <property type="term" value="F:phosphatidyltransferase activity"/>
    <property type="evidence" value="ECO:0007669"/>
    <property type="project" value="UniProtKB-ARBA"/>
</dbReference>
<name>A0A916N8A6_9PROT</name>
<dbReference type="PROSITE" id="PS51257">
    <property type="entry name" value="PROKAR_LIPOPROTEIN"/>
    <property type="match status" value="1"/>
</dbReference>
<feature type="domain" description="PLD phosphodiesterase" evidence="1">
    <location>
        <begin position="184"/>
        <end position="211"/>
    </location>
</feature>
<comment type="caution">
    <text evidence="2">The sequence shown here is derived from an EMBL/GenBank/DDBJ whole genome shotgun (WGS) entry which is preliminary data.</text>
</comment>
<dbReference type="SUPFAM" id="SSF56024">
    <property type="entry name" value="Phospholipase D/nuclease"/>
    <property type="match status" value="2"/>
</dbReference>
<dbReference type="PANTHER" id="PTHR21248">
    <property type="entry name" value="CARDIOLIPIN SYNTHASE"/>
    <property type="match status" value="1"/>
</dbReference>
<dbReference type="Gene3D" id="3.30.870.10">
    <property type="entry name" value="Endonuclease Chain A"/>
    <property type="match status" value="2"/>
</dbReference>
<keyword evidence="3" id="KW-1185">Reference proteome</keyword>
<dbReference type="AlphaFoldDB" id="A0A916N8A6"/>
<evidence type="ECO:0000259" key="1">
    <source>
        <dbReference type="PROSITE" id="PS50035"/>
    </source>
</evidence>
<dbReference type="CDD" id="cd09111">
    <property type="entry name" value="PLDc_ymdC_like_1"/>
    <property type="match status" value="1"/>
</dbReference>
<dbReference type="Pfam" id="PF13091">
    <property type="entry name" value="PLDc_2"/>
    <property type="match status" value="2"/>
</dbReference>
<dbReference type="InterPro" id="IPR001736">
    <property type="entry name" value="PLipase_D/transphosphatidylase"/>
</dbReference>
<protein>
    <submittedName>
        <fullName evidence="2">Phospholipase</fullName>
    </submittedName>
</protein>
<evidence type="ECO:0000313" key="3">
    <source>
        <dbReference type="Proteomes" id="UP000742786"/>
    </source>
</evidence>
<dbReference type="PANTHER" id="PTHR21248:SF12">
    <property type="entry name" value="CARDIOLIPIN SYNTHASE C"/>
    <property type="match status" value="1"/>
</dbReference>
<reference evidence="2" key="1">
    <citation type="submission" date="2021-04" db="EMBL/GenBank/DDBJ databases">
        <authorList>
            <person name="Hornung B."/>
        </authorList>
    </citation>
    <scope>NUCLEOTIDE SEQUENCE</scope>
    <source>
        <strain evidence="2">G5G6</strain>
    </source>
</reference>
<proteinExistence type="predicted"/>
<dbReference type="InterPro" id="IPR025202">
    <property type="entry name" value="PLD-like_dom"/>
</dbReference>
<feature type="domain" description="PLD phosphodiesterase" evidence="1">
    <location>
        <begin position="430"/>
        <end position="457"/>
    </location>
</feature>
<dbReference type="CDD" id="cd09113">
    <property type="entry name" value="PLDc_ymdC_like_2"/>
    <property type="match status" value="1"/>
</dbReference>
<evidence type="ECO:0000313" key="2">
    <source>
        <dbReference type="EMBL" id="CAG4883032.1"/>
    </source>
</evidence>
<organism evidence="2 3">
    <name type="scientific">Georgfuchsia toluolica</name>
    <dbReference type="NCBI Taxonomy" id="424218"/>
    <lineage>
        <taxon>Bacteria</taxon>
        <taxon>Pseudomonadati</taxon>
        <taxon>Pseudomonadota</taxon>
        <taxon>Betaproteobacteria</taxon>
        <taxon>Nitrosomonadales</taxon>
        <taxon>Sterolibacteriaceae</taxon>
        <taxon>Georgfuchsia</taxon>
    </lineage>
</organism>
<dbReference type="GO" id="GO:0032049">
    <property type="term" value="P:cardiolipin biosynthetic process"/>
    <property type="evidence" value="ECO:0007669"/>
    <property type="project" value="UniProtKB-ARBA"/>
</dbReference>
<dbReference type="EMBL" id="CAJQUM010000001">
    <property type="protein sequence ID" value="CAG4883032.1"/>
    <property type="molecule type" value="Genomic_DNA"/>
</dbReference>